<evidence type="ECO:0000256" key="3">
    <source>
        <dbReference type="PROSITE-ProRule" id="PRU00335"/>
    </source>
</evidence>
<dbReference type="Gene3D" id="1.10.357.10">
    <property type="entry name" value="Tetracycline Repressor, domain 2"/>
    <property type="match status" value="1"/>
</dbReference>
<sequence length="206" mass="24361">MVRQTTKEKIINTSVRLFEIYGYSKVTVDQIVKESGTSKGGFYHHFKSKDELLYTIHDFCISLCLEKGQEACQNYSSPTERLCEIVQSFILLFDSYRPHLTVINEESLYLSSEYFKEIEEKRDRYKDLLYQVVEDGVKIGEFRQDLVIPIIRMAIFGMVNWIYKWYKEKGNYSLKEIADIYNDFILQSILSEENRVKYESNKLLSS</sequence>
<reference evidence="6" key="1">
    <citation type="journal article" date="2019" name="Int. J. Syst. Evol. Microbiol.">
        <title>The Global Catalogue of Microorganisms (GCM) 10K type strain sequencing project: providing services to taxonomists for standard genome sequencing and annotation.</title>
        <authorList>
            <consortium name="The Broad Institute Genomics Platform"/>
            <consortium name="The Broad Institute Genome Sequencing Center for Infectious Disease"/>
            <person name="Wu L."/>
            <person name="Ma J."/>
        </authorList>
    </citation>
    <scope>NUCLEOTIDE SEQUENCE [LARGE SCALE GENOMIC DNA]</scope>
    <source>
        <strain evidence="6">KCTC 3913</strain>
    </source>
</reference>
<dbReference type="SUPFAM" id="SSF48498">
    <property type="entry name" value="Tetracyclin repressor-like, C-terminal domain"/>
    <property type="match status" value="1"/>
</dbReference>
<keyword evidence="6" id="KW-1185">Reference proteome</keyword>
<dbReference type="PRINTS" id="PR00455">
    <property type="entry name" value="HTHTETR"/>
</dbReference>
<organism evidence="5 6">
    <name type="scientific">Bacillus seohaeanensis</name>
    <dbReference type="NCBI Taxonomy" id="284580"/>
    <lineage>
        <taxon>Bacteria</taxon>
        <taxon>Bacillati</taxon>
        <taxon>Bacillota</taxon>
        <taxon>Bacilli</taxon>
        <taxon>Bacillales</taxon>
        <taxon>Bacillaceae</taxon>
        <taxon>Bacillus</taxon>
    </lineage>
</organism>
<dbReference type="SUPFAM" id="SSF46689">
    <property type="entry name" value="Homeodomain-like"/>
    <property type="match status" value="1"/>
</dbReference>
<evidence type="ECO:0000259" key="4">
    <source>
        <dbReference type="PROSITE" id="PS50977"/>
    </source>
</evidence>
<proteinExistence type="predicted"/>
<dbReference type="EMBL" id="JBHUMF010000015">
    <property type="protein sequence ID" value="MFD2680534.1"/>
    <property type="molecule type" value="Genomic_DNA"/>
</dbReference>
<dbReference type="PANTHER" id="PTHR43479">
    <property type="entry name" value="ACREF/ENVCD OPERON REPRESSOR-RELATED"/>
    <property type="match status" value="1"/>
</dbReference>
<dbReference type="Proteomes" id="UP001597506">
    <property type="component" value="Unassembled WGS sequence"/>
</dbReference>
<dbReference type="Gene3D" id="1.10.10.60">
    <property type="entry name" value="Homeodomain-like"/>
    <property type="match status" value="1"/>
</dbReference>
<evidence type="ECO:0000256" key="2">
    <source>
        <dbReference type="ARBA" id="ARBA00023125"/>
    </source>
</evidence>
<accession>A0ABW5RPW0</accession>
<dbReference type="InterPro" id="IPR036271">
    <property type="entry name" value="Tet_transcr_reg_TetR-rel_C_sf"/>
</dbReference>
<dbReference type="InterPro" id="IPR001647">
    <property type="entry name" value="HTH_TetR"/>
</dbReference>
<dbReference type="PANTHER" id="PTHR43479:SF11">
    <property type="entry name" value="ACREF_ENVCD OPERON REPRESSOR-RELATED"/>
    <property type="match status" value="1"/>
</dbReference>
<dbReference type="InterPro" id="IPR009057">
    <property type="entry name" value="Homeodomain-like_sf"/>
</dbReference>
<evidence type="ECO:0000256" key="1">
    <source>
        <dbReference type="ARBA" id="ARBA00022491"/>
    </source>
</evidence>
<dbReference type="PROSITE" id="PS50977">
    <property type="entry name" value="HTH_TETR_2"/>
    <property type="match status" value="1"/>
</dbReference>
<keyword evidence="1" id="KW-0678">Repressor</keyword>
<keyword evidence="2 3" id="KW-0238">DNA-binding</keyword>
<feature type="domain" description="HTH tetR-type" evidence="4">
    <location>
        <begin position="4"/>
        <end position="64"/>
    </location>
</feature>
<dbReference type="Pfam" id="PF00440">
    <property type="entry name" value="TetR_N"/>
    <property type="match status" value="1"/>
</dbReference>
<dbReference type="RefSeq" id="WP_377934011.1">
    <property type="nucleotide sequence ID" value="NZ_JBHUMF010000015.1"/>
</dbReference>
<dbReference type="InterPro" id="IPR041490">
    <property type="entry name" value="KstR2_TetR_C"/>
</dbReference>
<dbReference type="InterPro" id="IPR050624">
    <property type="entry name" value="HTH-type_Tx_Regulator"/>
</dbReference>
<gene>
    <name evidence="5" type="ORF">ACFSUL_07165</name>
</gene>
<evidence type="ECO:0000313" key="6">
    <source>
        <dbReference type="Proteomes" id="UP001597506"/>
    </source>
</evidence>
<comment type="caution">
    <text evidence="5">The sequence shown here is derived from an EMBL/GenBank/DDBJ whole genome shotgun (WGS) entry which is preliminary data.</text>
</comment>
<evidence type="ECO:0000313" key="5">
    <source>
        <dbReference type="EMBL" id="MFD2680534.1"/>
    </source>
</evidence>
<name>A0ABW5RPW0_9BACI</name>
<feature type="DNA-binding region" description="H-T-H motif" evidence="3">
    <location>
        <begin position="27"/>
        <end position="46"/>
    </location>
</feature>
<protein>
    <submittedName>
        <fullName evidence="5">TetR/AcrR family transcriptional regulator</fullName>
    </submittedName>
</protein>
<dbReference type="Pfam" id="PF17932">
    <property type="entry name" value="TetR_C_24"/>
    <property type="match status" value="1"/>
</dbReference>